<keyword evidence="2" id="KW-0472">Membrane</keyword>
<evidence type="ECO:0000313" key="3">
    <source>
        <dbReference type="EMBL" id="VDP19509.1"/>
    </source>
</evidence>
<keyword evidence="2" id="KW-0812">Transmembrane</keyword>
<keyword evidence="2" id="KW-1133">Transmembrane helix</keyword>
<evidence type="ECO:0000256" key="2">
    <source>
        <dbReference type="SAM" id="Phobius"/>
    </source>
</evidence>
<feature type="transmembrane region" description="Helical" evidence="2">
    <location>
        <begin position="46"/>
        <end position="66"/>
    </location>
</feature>
<keyword evidence="4" id="KW-1185">Reference proteome</keyword>
<organism evidence="4 5">
    <name type="scientific">Heligmosomoides polygyrus</name>
    <name type="common">Parasitic roundworm</name>
    <dbReference type="NCBI Taxonomy" id="6339"/>
    <lineage>
        <taxon>Eukaryota</taxon>
        <taxon>Metazoa</taxon>
        <taxon>Ecdysozoa</taxon>
        <taxon>Nematoda</taxon>
        <taxon>Chromadorea</taxon>
        <taxon>Rhabditida</taxon>
        <taxon>Rhabditina</taxon>
        <taxon>Rhabditomorpha</taxon>
        <taxon>Strongyloidea</taxon>
        <taxon>Heligmosomidae</taxon>
        <taxon>Heligmosomoides</taxon>
    </lineage>
</organism>
<accession>A0A3P8F5Y0</accession>
<sequence length="140" mass="14752">MTDTATAIHSAGFAAELVSVAAAIISALLLLIYMRCPLKRVHEYRYFFLMTAIQDAILALCCLALTPVTPAPASTVATVASAAAILPSQELKRAADEARSTSTIPVAEARSKDCRGLRGRSRGVGVLQDDPTPACQGHKN</sequence>
<gene>
    <name evidence="3" type="ORF">HPBE_LOCUS20351</name>
</gene>
<dbReference type="EMBL" id="UZAH01032074">
    <property type="protein sequence ID" value="VDP19509.1"/>
    <property type="molecule type" value="Genomic_DNA"/>
</dbReference>
<dbReference type="WBParaSite" id="HPBE_0002035201-mRNA-1">
    <property type="protein sequence ID" value="HPBE_0002035201-mRNA-1"/>
    <property type="gene ID" value="HPBE_0002035201"/>
</dbReference>
<feature type="region of interest" description="Disordered" evidence="1">
    <location>
        <begin position="117"/>
        <end position="140"/>
    </location>
</feature>
<evidence type="ECO:0000313" key="5">
    <source>
        <dbReference type="WBParaSite" id="HPBE_0002035201-mRNA-1"/>
    </source>
</evidence>
<evidence type="ECO:0000256" key="1">
    <source>
        <dbReference type="SAM" id="MobiDB-lite"/>
    </source>
</evidence>
<proteinExistence type="predicted"/>
<protein>
    <submittedName>
        <fullName evidence="5">G protein-coupled receptor</fullName>
    </submittedName>
</protein>
<accession>A0A183GDL8</accession>
<evidence type="ECO:0000313" key="4">
    <source>
        <dbReference type="Proteomes" id="UP000050761"/>
    </source>
</evidence>
<feature type="transmembrane region" description="Helical" evidence="2">
    <location>
        <begin position="12"/>
        <end position="34"/>
    </location>
</feature>
<reference evidence="3 4" key="1">
    <citation type="submission" date="2018-11" db="EMBL/GenBank/DDBJ databases">
        <authorList>
            <consortium name="Pathogen Informatics"/>
        </authorList>
    </citation>
    <scope>NUCLEOTIDE SEQUENCE [LARGE SCALE GENOMIC DNA]</scope>
</reference>
<name>A0A183GDL8_HELPZ</name>
<dbReference type="AlphaFoldDB" id="A0A183GDL8"/>
<dbReference type="Proteomes" id="UP000050761">
    <property type="component" value="Unassembled WGS sequence"/>
</dbReference>
<reference evidence="5" key="2">
    <citation type="submission" date="2019-09" db="UniProtKB">
        <authorList>
            <consortium name="WormBaseParasite"/>
        </authorList>
    </citation>
    <scope>IDENTIFICATION</scope>
</reference>